<dbReference type="AlphaFoldDB" id="A0A1I4WKJ1"/>
<dbReference type="STRING" id="578942.SAMN05216289_10585"/>
<dbReference type="SUPFAM" id="SSF53613">
    <property type="entry name" value="Ribokinase-like"/>
    <property type="match status" value="1"/>
</dbReference>
<organism evidence="8 9">
    <name type="scientific">Dokdonella immobilis</name>
    <dbReference type="NCBI Taxonomy" id="578942"/>
    <lineage>
        <taxon>Bacteria</taxon>
        <taxon>Pseudomonadati</taxon>
        <taxon>Pseudomonadota</taxon>
        <taxon>Gammaproteobacteria</taxon>
        <taxon>Lysobacterales</taxon>
        <taxon>Rhodanobacteraceae</taxon>
        <taxon>Dokdonella</taxon>
    </lineage>
</organism>
<dbReference type="InterPro" id="IPR029056">
    <property type="entry name" value="Ribokinase-like"/>
</dbReference>
<dbReference type="GO" id="GO:0008902">
    <property type="term" value="F:hydroxymethylpyrimidine kinase activity"/>
    <property type="evidence" value="ECO:0007669"/>
    <property type="project" value="UniProtKB-EC"/>
</dbReference>
<dbReference type="PANTHER" id="PTHR20858">
    <property type="entry name" value="PHOSPHOMETHYLPYRIMIDINE KINASE"/>
    <property type="match status" value="1"/>
</dbReference>
<dbReference type="OrthoDB" id="9810880at2"/>
<protein>
    <recommendedName>
        <fullName evidence="2">hydroxymethylpyrimidine kinase</fullName>
        <ecNumber evidence="2">2.7.1.49</ecNumber>
    </recommendedName>
</protein>
<dbReference type="GO" id="GO:0005524">
    <property type="term" value="F:ATP binding"/>
    <property type="evidence" value="ECO:0007669"/>
    <property type="project" value="UniProtKB-KW"/>
</dbReference>
<evidence type="ECO:0000313" key="9">
    <source>
        <dbReference type="Proteomes" id="UP000198575"/>
    </source>
</evidence>
<keyword evidence="3" id="KW-0808">Transferase</keyword>
<dbReference type="Proteomes" id="UP000198575">
    <property type="component" value="Unassembled WGS sequence"/>
</dbReference>
<proteinExistence type="predicted"/>
<sequence length="275" mass="28220">MSLPRTAPPIALTIAGSDSGGGAGIQADLRTFAAFGVHGLSAITAVTAQNTRGVEAIELLPAAAVRAQIKAVLEDFPVAAIKTGMLGTANLARTVGNALATRPHIALIVDPVLVATTGAALSRGRLSAALCRHLLARADLLTPNVPEAEELLNRRIRSQSDMLEAAAALRALGARAVLLKGGHLPGTQVHDLLASKAGARWFTHPRVDVEGHGTGCTLAAAIAAGMACGSELEVATEAAIAFVARALALAYRPGQGRVVVLDHLGARQVPEIRRP</sequence>
<dbReference type="Pfam" id="PF08543">
    <property type="entry name" value="Phos_pyr_kin"/>
    <property type="match status" value="1"/>
</dbReference>
<name>A0A1I4WKJ1_9GAMM</name>
<dbReference type="InterPro" id="IPR013749">
    <property type="entry name" value="PM/HMP-P_kinase-1"/>
</dbReference>
<dbReference type="InterPro" id="IPR004399">
    <property type="entry name" value="HMP/HMP-P_kinase_dom"/>
</dbReference>
<dbReference type="NCBIfam" id="TIGR00097">
    <property type="entry name" value="HMP-P_kinase"/>
    <property type="match status" value="1"/>
</dbReference>
<comment type="pathway">
    <text evidence="1">Cofactor biosynthesis; thiamine diphosphate biosynthesis.</text>
</comment>
<gene>
    <name evidence="8" type="ORF">SAMN05216289_10585</name>
</gene>
<dbReference type="GO" id="GO:0005829">
    <property type="term" value="C:cytosol"/>
    <property type="evidence" value="ECO:0007669"/>
    <property type="project" value="TreeGrafter"/>
</dbReference>
<dbReference type="GO" id="GO:0009229">
    <property type="term" value="P:thiamine diphosphate biosynthetic process"/>
    <property type="evidence" value="ECO:0007669"/>
    <property type="project" value="UniProtKB-UniPathway"/>
</dbReference>
<feature type="domain" description="Pyridoxamine kinase/Phosphomethylpyrimidine kinase" evidence="7">
    <location>
        <begin position="18"/>
        <end position="258"/>
    </location>
</feature>
<accession>A0A1I4WKJ1</accession>
<dbReference type="GO" id="GO:0008972">
    <property type="term" value="F:phosphomethylpyrimidine kinase activity"/>
    <property type="evidence" value="ECO:0007669"/>
    <property type="project" value="InterPro"/>
</dbReference>
<evidence type="ECO:0000256" key="2">
    <source>
        <dbReference type="ARBA" id="ARBA00012135"/>
    </source>
</evidence>
<evidence type="ECO:0000256" key="4">
    <source>
        <dbReference type="ARBA" id="ARBA00022741"/>
    </source>
</evidence>
<dbReference type="EMBL" id="FOVF01000005">
    <property type="protein sequence ID" value="SFN13803.1"/>
    <property type="molecule type" value="Genomic_DNA"/>
</dbReference>
<dbReference type="EC" id="2.7.1.49" evidence="2"/>
<dbReference type="PANTHER" id="PTHR20858:SF17">
    <property type="entry name" value="HYDROXYMETHYLPYRIMIDINE_PHOSPHOMETHYLPYRIMIDINE KINASE THI20-RELATED"/>
    <property type="match status" value="1"/>
</dbReference>
<keyword evidence="5 8" id="KW-0418">Kinase</keyword>
<evidence type="ECO:0000256" key="5">
    <source>
        <dbReference type="ARBA" id="ARBA00022777"/>
    </source>
</evidence>
<dbReference type="GO" id="GO:0009228">
    <property type="term" value="P:thiamine biosynthetic process"/>
    <property type="evidence" value="ECO:0007669"/>
    <property type="project" value="InterPro"/>
</dbReference>
<keyword evidence="4" id="KW-0547">Nucleotide-binding</keyword>
<keyword evidence="9" id="KW-1185">Reference proteome</keyword>
<dbReference type="CDD" id="cd01169">
    <property type="entry name" value="HMPP_kinase"/>
    <property type="match status" value="1"/>
</dbReference>
<evidence type="ECO:0000256" key="6">
    <source>
        <dbReference type="ARBA" id="ARBA00022840"/>
    </source>
</evidence>
<evidence type="ECO:0000259" key="7">
    <source>
        <dbReference type="Pfam" id="PF08543"/>
    </source>
</evidence>
<dbReference type="RefSeq" id="WP_092405754.1">
    <property type="nucleotide sequence ID" value="NZ_FOVF01000005.1"/>
</dbReference>
<dbReference type="FunFam" id="3.40.1190.20:FF:000003">
    <property type="entry name" value="Phosphomethylpyrimidine kinase ThiD"/>
    <property type="match status" value="1"/>
</dbReference>
<dbReference type="Gene3D" id="3.40.1190.20">
    <property type="match status" value="1"/>
</dbReference>
<keyword evidence="6" id="KW-0067">ATP-binding</keyword>
<evidence type="ECO:0000313" key="8">
    <source>
        <dbReference type="EMBL" id="SFN13803.1"/>
    </source>
</evidence>
<reference evidence="8 9" key="1">
    <citation type="submission" date="2016-10" db="EMBL/GenBank/DDBJ databases">
        <authorList>
            <person name="de Groot N.N."/>
        </authorList>
    </citation>
    <scope>NUCLEOTIDE SEQUENCE [LARGE SCALE GENOMIC DNA]</scope>
    <source>
        <strain evidence="8 9">CGMCC 1.7659</strain>
    </source>
</reference>
<evidence type="ECO:0000256" key="1">
    <source>
        <dbReference type="ARBA" id="ARBA00004948"/>
    </source>
</evidence>
<dbReference type="UniPathway" id="UPA00060">
    <property type="reaction ID" value="UER00138"/>
</dbReference>
<evidence type="ECO:0000256" key="3">
    <source>
        <dbReference type="ARBA" id="ARBA00022679"/>
    </source>
</evidence>